<dbReference type="RefSeq" id="WP_198843052.1">
    <property type="nucleotide sequence ID" value="NZ_JAEHFJ010000016.1"/>
</dbReference>
<dbReference type="Proteomes" id="UP000623301">
    <property type="component" value="Unassembled WGS sequence"/>
</dbReference>
<sequence length="206" mass="24298">MKLHEKILIILLLAATAVFGQKTTSIDLLSDVTDNQIKHNYSIGSSFFMLGNLLPDTPDYYLLTFGYQFTKKDRIFTEFNTWKYSEPLGTYGDSEEFYPGYVRAFGIGIGYQRFHWKGLFTTVQVTPFMKQYYTTNSDKIQKGFQLYFQFIAGYRLEFFKKRWYIEPAYALKYWPVDTNYPSDFAKIEKGKPSYKFEPSLNFGFKF</sequence>
<accession>A0ABS0WWT6</accession>
<gene>
    <name evidence="2" type="ORF">JBL43_19595</name>
</gene>
<dbReference type="EMBL" id="JAEHFJ010000016">
    <property type="protein sequence ID" value="MBJ2176464.1"/>
    <property type="molecule type" value="Genomic_DNA"/>
</dbReference>
<evidence type="ECO:0000313" key="2">
    <source>
        <dbReference type="EMBL" id="MBJ2176464.1"/>
    </source>
</evidence>
<evidence type="ECO:0000313" key="3">
    <source>
        <dbReference type="Proteomes" id="UP000623301"/>
    </source>
</evidence>
<evidence type="ECO:0008006" key="4">
    <source>
        <dbReference type="Google" id="ProtNLM"/>
    </source>
</evidence>
<comment type="caution">
    <text evidence="2">The sequence shown here is derived from an EMBL/GenBank/DDBJ whole genome shotgun (WGS) entry which is preliminary data.</text>
</comment>
<organism evidence="2 3">
    <name type="scientific">Aureibaculum flavum</name>
    <dbReference type="NCBI Taxonomy" id="2795986"/>
    <lineage>
        <taxon>Bacteria</taxon>
        <taxon>Pseudomonadati</taxon>
        <taxon>Bacteroidota</taxon>
        <taxon>Flavobacteriia</taxon>
        <taxon>Flavobacteriales</taxon>
        <taxon>Flavobacteriaceae</taxon>
        <taxon>Aureibaculum</taxon>
    </lineage>
</organism>
<evidence type="ECO:0000256" key="1">
    <source>
        <dbReference type="SAM" id="SignalP"/>
    </source>
</evidence>
<keyword evidence="3" id="KW-1185">Reference proteome</keyword>
<feature type="signal peptide" evidence="1">
    <location>
        <begin position="1"/>
        <end position="20"/>
    </location>
</feature>
<feature type="chain" id="PRO_5047525386" description="DUF3575 domain-containing protein" evidence="1">
    <location>
        <begin position="21"/>
        <end position="206"/>
    </location>
</feature>
<reference evidence="2 3" key="1">
    <citation type="submission" date="2020-12" db="EMBL/GenBank/DDBJ databases">
        <title>Aureibaculum luteum sp. nov. and Aureibaculum flavum sp. nov., novel members of the family Flavobacteriaceae isolated from Antarctic intertidal sediments.</title>
        <authorList>
            <person name="He X."/>
            <person name="Zhang X."/>
        </authorList>
    </citation>
    <scope>NUCLEOTIDE SEQUENCE [LARGE SCALE GENOMIC DNA]</scope>
    <source>
        <strain evidence="2 3">A20</strain>
    </source>
</reference>
<proteinExistence type="predicted"/>
<protein>
    <recommendedName>
        <fullName evidence="4">DUF3575 domain-containing protein</fullName>
    </recommendedName>
</protein>
<name>A0ABS0WWT6_9FLAO</name>
<keyword evidence="1" id="KW-0732">Signal</keyword>